<name>A0ABU3BJV2_9FLAO</name>
<keyword evidence="4" id="KW-1185">Reference proteome</keyword>
<dbReference type="RefSeq" id="WP_311388221.1">
    <property type="nucleotide sequence ID" value="NZ_JAVRHU010000003.1"/>
</dbReference>
<feature type="chain" id="PRO_5046274675" evidence="1">
    <location>
        <begin position="24"/>
        <end position="792"/>
    </location>
</feature>
<feature type="signal peptide" evidence="1">
    <location>
        <begin position="1"/>
        <end position="23"/>
    </location>
</feature>
<dbReference type="Pfam" id="PF17389">
    <property type="entry name" value="Bac_rhamnosid6H"/>
    <property type="match status" value="1"/>
</dbReference>
<sequence>MKYASNICFFLLIMLLINCREQAEITIVKELTKVNGIKGKSEYLASPFVTAGNRVYMVGHQDGSFPELGWHIKGEMGGIWNHPIKLMDGFEIEFNWEGDSLSLNQAESFINYPFANSHEFSFKNKGLKIKRSQFVPDDTEGLAVQLEIYNDSNARQAFQLSFTGHSDLRPTWLGERTDMIDSKDSAIFNDAIDGWVIKDENNPWYVCFNASMKSNRHAFSPNSYQGIGSSNLLGFDLTLKPNESKTITFTIAGSYKSEAAAISTLQNIQKNFPTLLREKKERYQKLAEKTKLTIPDKKLEQTFEWLKYNCDWLIRTVPEIGTGITAGIPDYPWWFGVDSEYALQGYMAVGQEDAVYNTIKLLDSVSETLNGNGKIIHEMSTNGAVFNPGNINETPQFATLIWRIYQWNGDRQFLEKYFPTVEKGLQWLMEANDLDKNGFPEGFGMMEIHGLDSEMIDVAVYTQKAFADAAKMAKILKKNALSNTYEAIAIKLKEKINTDFWSEDFNSYADFIGTDEQTLHLIEDAIIRADTLDKPWSIKEMKETKQFILANPSDKPRPFVLHHNWVVNTPMEMGIADKEKALKALVTAKDYVNPFGVFVTGIDRDESAGANENTYKAPPIFTYTGAVMTLPTGVSAIAENNYGRPNHALDYLERMTRSFSYALPGSMYEVSPDFGMMAQAWNIYSYAYPIVHQFFGIQPNAAEKEIVIRPQMPDKWNEASLENIKIGDNEISVYYELIEGKPSVNVKQTNTEWTIKLELSNTEQPAKVIGNIKTIDGTMMVEGKGDTISVIY</sequence>
<comment type="caution">
    <text evidence="3">The sequence shown here is derived from an EMBL/GenBank/DDBJ whole genome shotgun (WGS) entry which is preliminary data.</text>
</comment>
<evidence type="ECO:0000313" key="3">
    <source>
        <dbReference type="EMBL" id="MDT0622452.1"/>
    </source>
</evidence>
<protein>
    <submittedName>
        <fullName evidence="3">Glycogen debranching protein</fullName>
    </submittedName>
</protein>
<dbReference type="Proteomes" id="UP001250662">
    <property type="component" value="Unassembled WGS sequence"/>
</dbReference>
<dbReference type="InterPro" id="IPR012341">
    <property type="entry name" value="6hp_glycosidase-like_sf"/>
</dbReference>
<accession>A0ABU3BJV2</accession>
<dbReference type="InterPro" id="IPR008928">
    <property type="entry name" value="6-hairpin_glycosidase_sf"/>
</dbReference>
<dbReference type="InterPro" id="IPR035396">
    <property type="entry name" value="Bac_rhamnosid6H"/>
</dbReference>
<evidence type="ECO:0000313" key="4">
    <source>
        <dbReference type="Proteomes" id="UP001250662"/>
    </source>
</evidence>
<keyword evidence="1" id="KW-0732">Signal</keyword>
<dbReference type="EMBL" id="JAVRHU010000003">
    <property type="protein sequence ID" value="MDT0622452.1"/>
    <property type="molecule type" value="Genomic_DNA"/>
</dbReference>
<evidence type="ECO:0000259" key="2">
    <source>
        <dbReference type="Pfam" id="PF17389"/>
    </source>
</evidence>
<dbReference type="SUPFAM" id="SSF48208">
    <property type="entry name" value="Six-hairpin glycosidases"/>
    <property type="match status" value="1"/>
</dbReference>
<reference evidence="3 4" key="1">
    <citation type="submission" date="2023-09" db="EMBL/GenBank/DDBJ databases">
        <authorList>
            <person name="Rey-Velasco X."/>
        </authorList>
    </citation>
    <scope>NUCLEOTIDE SEQUENCE [LARGE SCALE GENOMIC DNA]</scope>
    <source>
        <strain evidence="3 4">P007</strain>
    </source>
</reference>
<gene>
    <name evidence="3" type="ORF">RM520_12505</name>
</gene>
<proteinExistence type="predicted"/>
<organism evidence="3 4">
    <name type="scientific">Croceitalea vernalis</name>
    <dbReference type="NCBI Taxonomy" id="3075599"/>
    <lineage>
        <taxon>Bacteria</taxon>
        <taxon>Pseudomonadati</taxon>
        <taxon>Bacteroidota</taxon>
        <taxon>Flavobacteriia</taxon>
        <taxon>Flavobacteriales</taxon>
        <taxon>Flavobacteriaceae</taxon>
        <taxon>Croceitalea</taxon>
    </lineage>
</organism>
<feature type="domain" description="Alpha-L-rhamnosidase six-hairpin glycosidase" evidence="2">
    <location>
        <begin position="395"/>
        <end position="505"/>
    </location>
</feature>
<dbReference type="Gene3D" id="1.50.10.10">
    <property type="match status" value="1"/>
</dbReference>
<evidence type="ECO:0000256" key="1">
    <source>
        <dbReference type="SAM" id="SignalP"/>
    </source>
</evidence>